<gene>
    <name evidence="2" type="ORF">S01H4_08279</name>
</gene>
<evidence type="ECO:0000313" key="2">
    <source>
        <dbReference type="EMBL" id="GAG68425.1"/>
    </source>
</evidence>
<dbReference type="AlphaFoldDB" id="X0ZFH9"/>
<feature type="region of interest" description="Disordered" evidence="1">
    <location>
        <begin position="103"/>
        <end position="142"/>
    </location>
</feature>
<sequence length="158" mass="18934">MNEGWIKLHRKFLEWEWFDLPEMVKLFVYFLLKANHKGKNWKGIKVERGQLITGRKKLSVELRMSEQQIRTCMERLKTTNEITTKVTNKYSIITITNYDSYNIKNNSKQPTNNQQTTNKQPTNNQQLTTNKNEKNVKNDNNEKNKILFNEFRKLYPGF</sequence>
<organism evidence="2">
    <name type="scientific">marine sediment metagenome</name>
    <dbReference type="NCBI Taxonomy" id="412755"/>
    <lineage>
        <taxon>unclassified sequences</taxon>
        <taxon>metagenomes</taxon>
        <taxon>ecological metagenomes</taxon>
    </lineage>
</organism>
<dbReference type="EMBL" id="BART01002819">
    <property type="protein sequence ID" value="GAG68425.1"/>
    <property type="molecule type" value="Genomic_DNA"/>
</dbReference>
<accession>X0ZFH9</accession>
<name>X0ZFH9_9ZZZZ</name>
<evidence type="ECO:0000256" key="1">
    <source>
        <dbReference type="SAM" id="MobiDB-lite"/>
    </source>
</evidence>
<comment type="caution">
    <text evidence="2">The sequence shown here is derived from an EMBL/GenBank/DDBJ whole genome shotgun (WGS) entry which is preliminary data.</text>
</comment>
<feature type="compositionally biased region" description="Low complexity" evidence="1">
    <location>
        <begin position="104"/>
        <end position="130"/>
    </location>
</feature>
<evidence type="ECO:0008006" key="3">
    <source>
        <dbReference type="Google" id="ProtNLM"/>
    </source>
</evidence>
<protein>
    <recommendedName>
        <fullName evidence="3">Bacteriophage lambda Replication protein O N-terminal domain-containing protein</fullName>
    </recommendedName>
</protein>
<proteinExistence type="predicted"/>
<feature type="compositionally biased region" description="Basic and acidic residues" evidence="1">
    <location>
        <begin position="131"/>
        <end position="142"/>
    </location>
</feature>
<reference evidence="2" key="1">
    <citation type="journal article" date="2014" name="Front. Microbiol.">
        <title>High frequency of phylogenetically diverse reductive dehalogenase-homologous genes in deep subseafloor sedimentary metagenomes.</title>
        <authorList>
            <person name="Kawai M."/>
            <person name="Futagami T."/>
            <person name="Toyoda A."/>
            <person name="Takaki Y."/>
            <person name="Nishi S."/>
            <person name="Hori S."/>
            <person name="Arai W."/>
            <person name="Tsubouchi T."/>
            <person name="Morono Y."/>
            <person name="Uchiyama I."/>
            <person name="Ito T."/>
            <person name="Fujiyama A."/>
            <person name="Inagaki F."/>
            <person name="Takami H."/>
        </authorList>
    </citation>
    <scope>NUCLEOTIDE SEQUENCE</scope>
    <source>
        <strain evidence="2">Expedition CK06-06</strain>
    </source>
</reference>